<organism evidence="1 2">
    <name type="scientific">Neisseria gonorrhoeae (strain NCCP11945)</name>
    <dbReference type="NCBI Taxonomy" id="521006"/>
    <lineage>
        <taxon>Bacteria</taxon>
        <taxon>Pseudomonadati</taxon>
        <taxon>Pseudomonadota</taxon>
        <taxon>Betaproteobacteria</taxon>
        <taxon>Neisseriales</taxon>
        <taxon>Neisseriaceae</taxon>
        <taxon>Neisseria</taxon>
    </lineage>
</organism>
<name>B4RMP1_NEIG2</name>
<protein>
    <submittedName>
        <fullName evidence="1">Uncharacterized protein</fullName>
    </submittedName>
</protein>
<proteinExistence type="predicted"/>
<evidence type="ECO:0000313" key="1">
    <source>
        <dbReference type="EMBL" id="ACF30075.1"/>
    </source>
</evidence>
<dbReference type="KEGG" id="ngk:NGK_1401"/>
<dbReference type="Proteomes" id="UP000002564">
    <property type="component" value="Chromosome"/>
</dbReference>
<sequence length="66" mass="7603">MPSETYIFILIQTAFRSDIGRTGANLRHAAQRRRLICRLKAKMINCRLPFSDGILFSNEGVRRPQP</sequence>
<dbReference type="HOGENOM" id="CLU_2826641_0_0_4"/>
<reference evidence="1 2" key="1">
    <citation type="journal article" date="2008" name="J. Bacteriol.">
        <title>Complete genome sequence of Neisseria gonorrhoeae NCCP11945.</title>
        <authorList>
            <person name="Chung G.T."/>
            <person name="Yoo J.S."/>
            <person name="Oh H.B."/>
            <person name="Lee Y.S."/>
            <person name="Cha S.H."/>
            <person name="Kim S.J."/>
            <person name="Yoo C.K."/>
        </authorList>
    </citation>
    <scope>NUCLEOTIDE SEQUENCE [LARGE SCALE GENOMIC DNA]</scope>
    <source>
        <strain evidence="1 2">NCCP11945</strain>
    </source>
</reference>
<accession>B4RMP1</accession>
<dbReference type="EMBL" id="CP001050">
    <property type="protein sequence ID" value="ACF30075.1"/>
    <property type="molecule type" value="Genomic_DNA"/>
</dbReference>
<gene>
    <name evidence="1" type="ordered locus">NGK_1401</name>
</gene>
<evidence type="ECO:0000313" key="2">
    <source>
        <dbReference type="Proteomes" id="UP000002564"/>
    </source>
</evidence>
<dbReference type="AlphaFoldDB" id="B4RMP1"/>